<proteinExistence type="predicted"/>
<evidence type="ECO:0000313" key="2">
    <source>
        <dbReference type="Proteomes" id="UP001470230"/>
    </source>
</evidence>
<sequence length="97" mass="12266">MPEETENTENKENIGDNNIEKKMEEVVIRKKYLNFRKKEERKWNTRYWKKDRKYCKRGRNCHKKQDKKMINDRKVKENNEEDETIYFIFIKETKRFI</sequence>
<protein>
    <submittedName>
        <fullName evidence="1">Uncharacterized protein</fullName>
    </submittedName>
</protein>
<organism evidence="1 2">
    <name type="scientific">Tritrichomonas musculus</name>
    <dbReference type="NCBI Taxonomy" id="1915356"/>
    <lineage>
        <taxon>Eukaryota</taxon>
        <taxon>Metamonada</taxon>
        <taxon>Parabasalia</taxon>
        <taxon>Tritrichomonadida</taxon>
        <taxon>Tritrichomonadidae</taxon>
        <taxon>Tritrichomonas</taxon>
    </lineage>
</organism>
<keyword evidence="2" id="KW-1185">Reference proteome</keyword>
<evidence type="ECO:0000313" key="1">
    <source>
        <dbReference type="EMBL" id="KAK8840831.1"/>
    </source>
</evidence>
<dbReference type="Proteomes" id="UP001470230">
    <property type="component" value="Unassembled WGS sequence"/>
</dbReference>
<name>A0ABR2H4S8_9EUKA</name>
<gene>
    <name evidence="1" type="ORF">M9Y10_027657</name>
</gene>
<accession>A0ABR2H4S8</accession>
<comment type="caution">
    <text evidence="1">The sequence shown here is derived from an EMBL/GenBank/DDBJ whole genome shotgun (WGS) entry which is preliminary data.</text>
</comment>
<reference evidence="1 2" key="1">
    <citation type="submission" date="2024-04" db="EMBL/GenBank/DDBJ databases">
        <title>Tritrichomonas musculus Genome.</title>
        <authorList>
            <person name="Alves-Ferreira E."/>
            <person name="Grigg M."/>
            <person name="Lorenzi H."/>
            <person name="Galac M."/>
        </authorList>
    </citation>
    <scope>NUCLEOTIDE SEQUENCE [LARGE SCALE GENOMIC DNA]</scope>
    <source>
        <strain evidence="1 2">EAF2021</strain>
    </source>
</reference>
<dbReference type="EMBL" id="JAPFFF010000043">
    <property type="protein sequence ID" value="KAK8840831.1"/>
    <property type="molecule type" value="Genomic_DNA"/>
</dbReference>